<dbReference type="EMBL" id="JACSPM010000001">
    <property type="protein sequence ID" value="MBD8023036.1"/>
    <property type="molecule type" value="Genomic_DNA"/>
</dbReference>
<evidence type="ECO:0000256" key="6">
    <source>
        <dbReference type="ARBA" id="ARBA00022884"/>
    </source>
</evidence>
<evidence type="ECO:0000313" key="9">
    <source>
        <dbReference type="EMBL" id="MBD8023036.1"/>
    </source>
</evidence>
<dbReference type="InterPro" id="IPR020539">
    <property type="entry name" value="RNase_P_CS"/>
</dbReference>
<protein>
    <recommendedName>
        <fullName evidence="7 8">Ribonuclease P protein component</fullName>
        <shortName evidence="7">RNase P protein</shortName>
        <shortName evidence="7">RNaseP protein</shortName>
        <ecNumber evidence="7 8">3.1.26.5</ecNumber>
    </recommendedName>
    <alternativeName>
        <fullName evidence="7">Protein C5</fullName>
    </alternativeName>
</protein>
<organism evidence="9 10">
    <name type="scientific">Microbacterium gallinarum</name>
    <dbReference type="NCBI Taxonomy" id="2762209"/>
    <lineage>
        <taxon>Bacteria</taxon>
        <taxon>Bacillati</taxon>
        <taxon>Actinomycetota</taxon>
        <taxon>Actinomycetes</taxon>
        <taxon>Micrococcales</taxon>
        <taxon>Microbacteriaceae</taxon>
        <taxon>Microbacterium</taxon>
    </lineage>
</organism>
<keyword evidence="4 7" id="KW-0255">Endonuclease</keyword>
<accession>A0ABR8X2B4</accession>
<dbReference type="PANTHER" id="PTHR33992:SF1">
    <property type="entry name" value="RIBONUCLEASE P PROTEIN COMPONENT"/>
    <property type="match status" value="1"/>
</dbReference>
<gene>
    <name evidence="7 9" type="primary">rnpA</name>
    <name evidence="9" type="ORF">H9622_05435</name>
</gene>
<evidence type="ECO:0000256" key="8">
    <source>
        <dbReference type="NCBIfam" id="TIGR00188"/>
    </source>
</evidence>
<evidence type="ECO:0000256" key="7">
    <source>
        <dbReference type="HAMAP-Rule" id="MF_00227"/>
    </source>
</evidence>
<dbReference type="Pfam" id="PF00825">
    <property type="entry name" value="Ribonuclease_P"/>
    <property type="match status" value="1"/>
</dbReference>
<dbReference type="Proteomes" id="UP000602532">
    <property type="component" value="Unassembled WGS sequence"/>
</dbReference>
<proteinExistence type="inferred from homology"/>
<dbReference type="PROSITE" id="PS00648">
    <property type="entry name" value="RIBONUCLEASE_P"/>
    <property type="match status" value="1"/>
</dbReference>
<dbReference type="SUPFAM" id="SSF54211">
    <property type="entry name" value="Ribosomal protein S5 domain 2-like"/>
    <property type="match status" value="1"/>
</dbReference>
<reference evidence="9 10" key="1">
    <citation type="submission" date="2020-08" db="EMBL/GenBank/DDBJ databases">
        <title>A Genomic Blueprint of the Chicken Gut Microbiome.</title>
        <authorList>
            <person name="Gilroy R."/>
            <person name="Ravi A."/>
            <person name="Getino M."/>
            <person name="Pursley I."/>
            <person name="Horton D.L."/>
            <person name="Alikhan N.-F."/>
            <person name="Baker D."/>
            <person name="Gharbi K."/>
            <person name="Hall N."/>
            <person name="Watson M."/>
            <person name="Adriaenssens E.M."/>
            <person name="Foster-Nyarko E."/>
            <person name="Jarju S."/>
            <person name="Secka A."/>
            <person name="Antonio M."/>
            <person name="Oren A."/>
            <person name="Chaudhuri R."/>
            <person name="La Ragione R.M."/>
            <person name="Hildebrand F."/>
            <person name="Pallen M.J."/>
        </authorList>
    </citation>
    <scope>NUCLEOTIDE SEQUENCE [LARGE SCALE GENOMIC DNA]</scope>
    <source>
        <strain evidence="9 10">Sa1CUA4</strain>
    </source>
</reference>
<keyword evidence="3 7" id="KW-0540">Nuclease</keyword>
<evidence type="ECO:0000256" key="4">
    <source>
        <dbReference type="ARBA" id="ARBA00022759"/>
    </source>
</evidence>
<dbReference type="HAMAP" id="MF_00227">
    <property type="entry name" value="RNase_P"/>
    <property type="match status" value="1"/>
</dbReference>
<keyword evidence="6 7" id="KW-0694">RNA-binding</keyword>
<dbReference type="GO" id="GO:0004526">
    <property type="term" value="F:ribonuclease P activity"/>
    <property type="evidence" value="ECO:0007669"/>
    <property type="project" value="UniProtKB-EC"/>
</dbReference>
<evidence type="ECO:0000256" key="5">
    <source>
        <dbReference type="ARBA" id="ARBA00022801"/>
    </source>
</evidence>
<keyword evidence="10" id="KW-1185">Reference proteome</keyword>
<dbReference type="InterPro" id="IPR020568">
    <property type="entry name" value="Ribosomal_Su5_D2-typ_SF"/>
</dbReference>
<dbReference type="Gene3D" id="3.30.230.10">
    <property type="match status" value="1"/>
</dbReference>
<dbReference type="InterPro" id="IPR000100">
    <property type="entry name" value="RNase_P"/>
</dbReference>
<keyword evidence="5 7" id="KW-0378">Hydrolase</keyword>
<name>A0ABR8X2B4_9MICO</name>
<evidence type="ECO:0000256" key="2">
    <source>
        <dbReference type="ARBA" id="ARBA00022694"/>
    </source>
</evidence>
<dbReference type="InterPro" id="IPR014721">
    <property type="entry name" value="Ribsml_uS5_D2-typ_fold_subgr"/>
</dbReference>
<sequence length="111" mass="11943">MLARPNRLTRGAEYKAVVRRGRRCAGAHTVTYVNSAVADGPARFGFIVSKQVGGAVVRNTVRRRLKALCAEALPAVRDGNDIVIRALPSAATAPFSELRDEVARCLARRAA</sequence>
<comment type="catalytic activity">
    <reaction evidence="7">
        <text>Endonucleolytic cleavage of RNA, removing 5'-extranucleotides from tRNA precursor.</text>
        <dbReference type="EC" id="3.1.26.5"/>
    </reaction>
</comment>
<evidence type="ECO:0000256" key="3">
    <source>
        <dbReference type="ARBA" id="ARBA00022722"/>
    </source>
</evidence>
<dbReference type="EC" id="3.1.26.5" evidence="7 8"/>
<comment type="subunit">
    <text evidence="7">Consists of a catalytic RNA component (M1 or rnpB) and a protein subunit.</text>
</comment>
<keyword evidence="2 7" id="KW-0819">tRNA processing</keyword>
<dbReference type="NCBIfam" id="TIGR00188">
    <property type="entry name" value="rnpA"/>
    <property type="match status" value="1"/>
</dbReference>
<comment type="function">
    <text evidence="1 7">RNaseP catalyzes the removal of the 5'-leader sequence from pre-tRNA to produce the mature 5'-terminus. It can also cleave other RNA substrates such as 4.5S RNA. The protein component plays an auxiliary but essential role in vivo by binding to the 5'-leader sequence and broadening the substrate specificity of the ribozyme.</text>
</comment>
<dbReference type="RefSeq" id="WP_191764964.1">
    <property type="nucleotide sequence ID" value="NZ_JACSPM010000001.1"/>
</dbReference>
<evidence type="ECO:0000256" key="1">
    <source>
        <dbReference type="ARBA" id="ARBA00002663"/>
    </source>
</evidence>
<evidence type="ECO:0000313" key="10">
    <source>
        <dbReference type="Proteomes" id="UP000602532"/>
    </source>
</evidence>
<comment type="similarity">
    <text evidence="7">Belongs to the RnpA family.</text>
</comment>
<dbReference type="PANTHER" id="PTHR33992">
    <property type="entry name" value="RIBONUCLEASE P PROTEIN COMPONENT"/>
    <property type="match status" value="1"/>
</dbReference>
<comment type="caution">
    <text evidence="9">The sequence shown here is derived from an EMBL/GenBank/DDBJ whole genome shotgun (WGS) entry which is preliminary data.</text>
</comment>